<gene>
    <name evidence="2" type="ORF">ETSY2_47340</name>
</gene>
<comment type="caution">
    <text evidence="2">The sequence shown here is derived from an EMBL/GenBank/DDBJ whole genome shotgun (WGS) entry which is preliminary data.</text>
</comment>
<keyword evidence="3" id="KW-1185">Reference proteome</keyword>
<feature type="non-terminal residue" evidence="2">
    <location>
        <position position="1"/>
    </location>
</feature>
<name>W4LE12_9BACT</name>
<dbReference type="Gene3D" id="3.30.1540.10">
    <property type="entry name" value="formyl-coa transferase, domain 3"/>
    <property type="match status" value="1"/>
</dbReference>
<dbReference type="GO" id="GO:0008410">
    <property type="term" value="F:CoA-transferase activity"/>
    <property type="evidence" value="ECO:0007669"/>
    <property type="project" value="TreeGrafter"/>
</dbReference>
<organism evidence="2 3">
    <name type="scientific">Candidatus Entotheonella gemina</name>
    <dbReference type="NCBI Taxonomy" id="1429439"/>
    <lineage>
        <taxon>Bacteria</taxon>
        <taxon>Pseudomonadati</taxon>
        <taxon>Nitrospinota/Tectimicrobiota group</taxon>
        <taxon>Candidatus Tectimicrobiota</taxon>
        <taxon>Candidatus Entotheonellia</taxon>
        <taxon>Candidatus Entotheonellales</taxon>
        <taxon>Candidatus Entotheonellaceae</taxon>
        <taxon>Candidatus Entotheonella</taxon>
    </lineage>
</organism>
<proteinExistence type="predicted"/>
<dbReference type="InterPro" id="IPR050483">
    <property type="entry name" value="CoA-transferase_III_domain"/>
</dbReference>
<evidence type="ECO:0000313" key="2">
    <source>
        <dbReference type="EMBL" id="ETW95940.1"/>
    </source>
</evidence>
<evidence type="ECO:0000313" key="3">
    <source>
        <dbReference type="Proteomes" id="UP000019140"/>
    </source>
</evidence>
<dbReference type="PANTHER" id="PTHR48207:SF3">
    <property type="entry name" value="SUCCINATE--HYDROXYMETHYLGLUTARATE COA-TRANSFERASE"/>
    <property type="match status" value="1"/>
</dbReference>
<dbReference type="Pfam" id="PF02515">
    <property type="entry name" value="CoA_transf_3"/>
    <property type="match status" value="1"/>
</dbReference>
<dbReference type="InterPro" id="IPR003673">
    <property type="entry name" value="CoA-Trfase_fam_III"/>
</dbReference>
<dbReference type="InterPro" id="IPR044855">
    <property type="entry name" value="CoA-Trfase_III_dom3_sf"/>
</dbReference>
<sequence>MLPTRSLNLRQPEGQELARKLVSVADAWVENYSPGTMEKWGLGFDDLAKSNPRIIMVRVSGYGQTGPYRDRTSYDRIGQAVGGMLYVTGEPDRPPAHPGYMLGDYITGTFGALSILSAVYHRDHMACNEPQLVDLSLYESVFRYSGQLAPEYSQTGYVRERAGTVRTWSIPGDQFQSRDGKWVLILALSPNLWKRLAKAMEQPELVSDPRFADPEARLEHVEELHGIIREWVANRDAAEVYRILSEWRVPFGPINSIADIFDDPHYRAREDLVTVEDPLIGKTTMPAVYPRLSHASGRVYHPAPVPGQHNREVYRDLLGLSEAECDRLHAAGTI</sequence>
<reference evidence="2 3" key="1">
    <citation type="journal article" date="2014" name="Nature">
        <title>An environmental bacterial taxon with a large and distinct metabolic repertoire.</title>
        <authorList>
            <person name="Wilson M.C."/>
            <person name="Mori T."/>
            <person name="Ruckert C."/>
            <person name="Uria A.R."/>
            <person name="Helf M.J."/>
            <person name="Takada K."/>
            <person name="Gernert C."/>
            <person name="Steffens U.A."/>
            <person name="Heycke N."/>
            <person name="Schmitt S."/>
            <person name="Rinke C."/>
            <person name="Helfrich E.J."/>
            <person name="Brachmann A.O."/>
            <person name="Gurgui C."/>
            <person name="Wakimoto T."/>
            <person name="Kracht M."/>
            <person name="Crusemann M."/>
            <person name="Hentschel U."/>
            <person name="Abe I."/>
            <person name="Matsunaga S."/>
            <person name="Kalinowski J."/>
            <person name="Takeyama H."/>
            <person name="Piel J."/>
        </authorList>
    </citation>
    <scope>NUCLEOTIDE SEQUENCE [LARGE SCALE GENOMIC DNA]</scope>
    <source>
        <strain evidence="3">TSY2</strain>
    </source>
</reference>
<evidence type="ECO:0000256" key="1">
    <source>
        <dbReference type="ARBA" id="ARBA00022679"/>
    </source>
</evidence>
<dbReference type="AlphaFoldDB" id="W4LE12"/>
<protein>
    <submittedName>
        <fullName evidence="2">CoA transferase</fullName>
    </submittedName>
</protein>
<dbReference type="Gene3D" id="3.40.50.10540">
    <property type="entry name" value="Crotonobetainyl-coa:carnitine coa-transferase, domain 1"/>
    <property type="match status" value="1"/>
</dbReference>
<dbReference type="PANTHER" id="PTHR48207">
    <property type="entry name" value="SUCCINATE--HYDROXYMETHYLGLUTARATE COA-TRANSFERASE"/>
    <property type="match status" value="1"/>
</dbReference>
<accession>W4LE12</accession>
<dbReference type="InterPro" id="IPR023606">
    <property type="entry name" value="CoA-Trfase_III_dom_1_sf"/>
</dbReference>
<dbReference type="EMBL" id="AZHX01002251">
    <property type="protein sequence ID" value="ETW95940.1"/>
    <property type="molecule type" value="Genomic_DNA"/>
</dbReference>
<dbReference type="Proteomes" id="UP000019140">
    <property type="component" value="Unassembled WGS sequence"/>
</dbReference>
<dbReference type="HOGENOM" id="CLU_830286_0_0_7"/>
<dbReference type="SUPFAM" id="SSF89796">
    <property type="entry name" value="CoA-transferase family III (CaiB/BaiF)"/>
    <property type="match status" value="1"/>
</dbReference>
<keyword evidence="1 2" id="KW-0808">Transferase</keyword>